<dbReference type="KEGG" id="pbv:AR543_04015"/>
<evidence type="ECO:0000313" key="3">
    <source>
        <dbReference type="Proteomes" id="UP000078148"/>
    </source>
</evidence>
<reference evidence="3" key="1">
    <citation type="submission" date="2015-10" db="EMBL/GenBank/DDBJ databases">
        <title>Genome of Paenibacillus bovis sp. nov.</title>
        <authorList>
            <person name="Wu Z."/>
            <person name="Gao C."/>
            <person name="Liu Z."/>
            <person name="Zheng H."/>
        </authorList>
    </citation>
    <scope>NUCLEOTIDE SEQUENCE [LARGE SCALE GENOMIC DNA]</scope>
    <source>
        <strain evidence="3">BD3526</strain>
    </source>
</reference>
<keyword evidence="1" id="KW-0732">Signal</keyword>
<proteinExistence type="predicted"/>
<feature type="signal peptide" evidence="1">
    <location>
        <begin position="1"/>
        <end position="22"/>
    </location>
</feature>
<dbReference type="InterPro" id="IPR028994">
    <property type="entry name" value="Integrin_alpha_N"/>
</dbReference>
<dbReference type="Proteomes" id="UP000078148">
    <property type="component" value="Chromosome"/>
</dbReference>
<gene>
    <name evidence="2" type="ORF">AR543_04015</name>
</gene>
<keyword evidence="3" id="KW-1185">Reference proteome</keyword>
<evidence type="ECO:0000313" key="2">
    <source>
        <dbReference type="EMBL" id="ANF95264.1"/>
    </source>
</evidence>
<dbReference type="SUPFAM" id="SSF69318">
    <property type="entry name" value="Integrin alpha N-terminal domain"/>
    <property type="match status" value="1"/>
</dbReference>
<evidence type="ECO:0008006" key="4">
    <source>
        <dbReference type="Google" id="ProtNLM"/>
    </source>
</evidence>
<organism evidence="2 3">
    <name type="scientific">Paenibacillus bovis</name>
    <dbReference type="NCBI Taxonomy" id="1616788"/>
    <lineage>
        <taxon>Bacteria</taxon>
        <taxon>Bacillati</taxon>
        <taxon>Bacillota</taxon>
        <taxon>Bacilli</taxon>
        <taxon>Bacillales</taxon>
        <taxon>Paenibacillaceae</taxon>
        <taxon>Paenibacillus</taxon>
    </lineage>
</organism>
<dbReference type="AlphaFoldDB" id="A0A172ZC93"/>
<dbReference type="OrthoDB" id="1743319at2"/>
<dbReference type="PROSITE" id="PS51257">
    <property type="entry name" value="PROKAR_LIPOPROTEIN"/>
    <property type="match status" value="1"/>
</dbReference>
<dbReference type="EMBL" id="CP013023">
    <property type="protein sequence ID" value="ANF95264.1"/>
    <property type="molecule type" value="Genomic_DNA"/>
</dbReference>
<reference evidence="2 3" key="2">
    <citation type="journal article" date="2016" name="Int. J. Syst. Evol. Microbiol.">
        <title>Paenibacillus bovis sp. nov., isolated from raw yak (Bos grunniens) milk.</title>
        <authorList>
            <person name="Gao C."/>
            <person name="Han J."/>
            <person name="Liu Z."/>
            <person name="Xu X."/>
            <person name="Hang F."/>
            <person name="Wu Z."/>
        </authorList>
    </citation>
    <scope>NUCLEOTIDE SEQUENCE [LARGE SCALE GENOMIC DNA]</scope>
    <source>
        <strain evidence="2 3">BD3526</strain>
    </source>
</reference>
<name>A0A172ZC93_9BACL</name>
<accession>A0A172ZC93</accession>
<sequence>MKMMKLISLCLLLLIISGCSQIVSPGDLLHAPNRTNEEQTLFKAVQPFLPAGYRLTIPASYDQGSAIRLADLDGDGQQELIAFYKKSQLDYEINVLILHQQNGVWEQSDLITHSGLNIDYVGILPVASQKSPYLLLGFAGGGNGLPKELYVYSYSNFKASQVFNRTYDLIAVGDMDGSGLSQIALVPPFENVTNSQTPAEINSQLLLFGSQDGKITKLAARNIDGMINSMQMRRAAANNRNGLFLSIPAGTHSAYTALLVWNHHTLANILTSSGSVSDALAERKPLPLSKPDDSTAPVHMDKVSATEYPTESKDVNRDGITETVLLTIPPGTGNMAPLVVPYISTYYQWDGDRHLTFIQDRFEQWGYDFRIPDRWQGHYRIHLSDDPINPQNEIHFIYPRNGQSSADLLVLRQIPQSDWKKLEEKLKKQKEAYVVLKHISAAMTGTTAQVSVALLPNQSSHLTGEALQQYKQLRLNVSEVLLLAGNTGIIPGKEAQ</sequence>
<dbReference type="STRING" id="1616788.AR543_04015"/>
<evidence type="ECO:0000256" key="1">
    <source>
        <dbReference type="SAM" id="SignalP"/>
    </source>
</evidence>
<feature type="chain" id="PRO_5008005729" description="VCBS repeat-containing protein" evidence="1">
    <location>
        <begin position="23"/>
        <end position="496"/>
    </location>
</feature>
<protein>
    <recommendedName>
        <fullName evidence="4">VCBS repeat-containing protein</fullName>
    </recommendedName>
</protein>
<dbReference type="RefSeq" id="WP_060532030.1">
    <property type="nucleotide sequence ID" value="NZ_CP013023.1"/>
</dbReference>